<dbReference type="AlphaFoldDB" id="A0A857F4J6"/>
<evidence type="ECO:0000313" key="1">
    <source>
        <dbReference type="EMBL" id="QHB33905.1"/>
    </source>
</evidence>
<keyword evidence="2" id="KW-1185">Reference proteome</keyword>
<evidence type="ECO:0000313" key="2">
    <source>
        <dbReference type="Proteomes" id="UP000464402"/>
    </source>
</evidence>
<organism evidence="1 2">
    <name type="scientific">Yersinia canariae</name>
    <dbReference type="NCBI Taxonomy" id="2607663"/>
    <lineage>
        <taxon>Bacteria</taxon>
        <taxon>Pseudomonadati</taxon>
        <taxon>Pseudomonadota</taxon>
        <taxon>Gammaproteobacteria</taxon>
        <taxon>Enterobacterales</taxon>
        <taxon>Yersiniaceae</taxon>
        <taxon>Yersinia</taxon>
    </lineage>
</organism>
<reference evidence="2" key="1">
    <citation type="submission" date="2019-09" db="EMBL/GenBank/DDBJ databases">
        <title>Yersinia canariae sp. nov., isolated from a human yersiniosis case.</title>
        <authorList>
            <person name="Nguyen S.V."/>
            <person name="Greig D."/>
            <person name="Hurley D."/>
            <person name="Cao Y."/>
            <person name="McCabe E."/>
            <person name="Mitchell M."/>
            <person name="Jenkins C."/>
            <person name="Fanning S."/>
        </authorList>
    </citation>
    <scope>NUCLEOTIDE SEQUENCE [LARGE SCALE GENOMIC DNA]</scope>
    <source>
        <strain evidence="2">NCTC 14382</strain>
    </source>
</reference>
<gene>
    <name evidence="1" type="ORF">F0T03_18230</name>
</gene>
<accession>A0A857F4J6</accession>
<protein>
    <submittedName>
        <fullName evidence="1">Uncharacterized protein</fullName>
    </submittedName>
</protein>
<sequence length="65" mass="7071">MLSDGALSAAELFSEVIKKVPLVLKHHVHALINVYLSAFIQPPGSISETDFDGETLDNINLNSCF</sequence>
<name>A0A857F4J6_9GAMM</name>
<dbReference type="Proteomes" id="UP000464402">
    <property type="component" value="Chromosome"/>
</dbReference>
<dbReference type="KEGG" id="yca:F0T03_18230"/>
<proteinExistence type="predicted"/>
<dbReference type="EMBL" id="CP043727">
    <property type="protein sequence ID" value="QHB33905.1"/>
    <property type="molecule type" value="Genomic_DNA"/>
</dbReference>